<dbReference type="SUPFAM" id="SSF159501">
    <property type="entry name" value="EreA/ChaN-like"/>
    <property type="match status" value="1"/>
</dbReference>
<accession>A0A2A4T262</accession>
<evidence type="ECO:0000313" key="3">
    <source>
        <dbReference type="Proteomes" id="UP000218113"/>
    </source>
</evidence>
<dbReference type="EMBL" id="NVSR01000062">
    <property type="protein sequence ID" value="PCI27369.1"/>
    <property type="molecule type" value="Genomic_DNA"/>
</dbReference>
<proteinExistence type="predicted"/>
<dbReference type="Pfam" id="PF04187">
    <property type="entry name" value="Cofac_haem_bdg"/>
    <property type="match status" value="1"/>
</dbReference>
<dbReference type="InterPro" id="IPR007314">
    <property type="entry name" value="Cofac_haem-bd_dom"/>
</dbReference>
<dbReference type="CDD" id="cd14727">
    <property type="entry name" value="ChanN-like"/>
    <property type="match status" value="1"/>
</dbReference>
<evidence type="ECO:0000259" key="1">
    <source>
        <dbReference type="Pfam" id="PF04187"/>
    </source>
</evidence>
<sequence>MNLVTIFSKVLCGFSFLLLTASCSQTSHKRQDPLIGKLFQVEGEKEVKFEKLISVFQKADIIYLSEKHDNTEHHAAQYKVIQQLIKEGLRPKIGLEFFSVDQTGYLMEYVSGKKHRFQKQSPEAAIRKLRKDLGWQYRLDRDWEFYFTFIKLAKKHQLTIFGTDLPRGINRRIAREGEGALTNVERYFLQTTNFQDKSYQQFMYRKLKKAHCGWIEEGLSQRLYQTWVARNDSMAQSLVMMAEGGVKQPIIMIVGGGHTEYSLALYERVAYLQPELIQVNLGLIEISMEAQKLADYLVRKRIGTQLSKPIYDFVWFTQRESFDDPCAPFKKLLKKTESPQVPVATKETSDANQLQNGAF</sequence>
<name>A0A2A4T262_9DELT</name>
<gene>
    <name evidence="2" type="ORF">COB67_08620</name>
</gene>
<feature type="domain" description="Haem-binding uptake Tiki superfamily ChaN" evidence="1">
    <location>
        <begin position="54"/>
        <end position="269"/>
    </location>
</feature>
<evidence type="ECO:0000313" key="2">
    <source>
        <dbReference type="EMBL" id="PCI27369.1"/>
    </source>
</evidence>
<organism evidence="2 3">
    <name type="scientific">SAR324 cluster bacterium</name>
    <dbReference type="NCBI Taxonomy" id="2024889"/>
    <lineage>
        <taxon>Bacteria</taxon>
        <taxon>Deltaproteobacteria</taxon>
        <taxon>SAR324 cluster</taxon>
    </lineage>
</organism>
<protein>
    <recommendedName>
        <fullName evidence="1">Haem-binding uptake Tiki superfamily ChaN domain-containing protein</fullName>
    </recommendedName>
</protein>
<dbReference type="AlphaFoldDB" id="A0A2A4T262"/>
<dbReference type="Proteomes" id="UP000218113">
    <property type="component" value="Unassembled WGS sequence"/>
</dbReference>
<comment type="caution">
    <text evidence="2">The sequence shown here is derived from an EMBL/GenBank/DDBJ whole genome shotgun (WGS) entry which is preliminary data.</text>
</comment>
<reference evidence="3" key="1">
    <citation type="submission" date="2017-08" db="EMBL/GenBank/DDBJ databases">
        <title>A dynamic microbial community with high functional redundancy inhabits the cold, oxic subseafloor aquifer.</title>
        <authorList>
            <person name="Tully B.J."/>
            <person name="Wheat C.G."/>
            <person name="Glazer B.T."/>
            <person name="Huber J.A."/>
        </authorList>
    </citation>
    <scope>NUCLEOTIDE SEQUENCE [LARGE SCALE GENOMIC DNA]</scope>
</reference>
<dbReference type="Gene3D" id="3.40.50.11550">
    <property type="match status" value="1"/>
</dbReference>